<reference evidence="1" key="1">
    <citation type="submission" date="2016-02" db="EMBL/GenBank/DDBJ databases">
        <title>WGS assembly of Manihot esculenta.</title>
        <authorList>
            <person name="Bredeson J.V."/>
            <person name="Prochnik S.E."/>
            <person name="Lyons J.B."/>
            <person name="Schmutz J."/>
            <person name="Grimwood J."/>
            <person name="Vrebalov J."/>
            <person name="Bart R.S."/>
            <person name="Amuge T."/>
            <person name="Ferguson M.E."/>
            <person name="Green R."/>
            <person name="Putnam N."/>
            <person name="Stites J."/>
            <person name="Rounsley S."/>
            <person name="Rokhsar D.S."/>
        </authorList>
    </citation>
    <scope>NUCLEOTIDE SEQUENCE [LARGE SCALE GENOMIC DNA]</scope>
    <source>
        <tissue evidence="1">Leaf</tissue>
    </source>
</reference>
<name>A0A2C9V9T8_MANES</name>
<sequence length="36" mass="4365">MWERINSIFNSLHIQYHKLLSLLEVKVSNYNNLPCF</sequence>
<protein>
    <submittedName>
        <fullName evidence="1">Uncharacterized protein</fullName>
    </submittedName>
</protein>
<dbReference type="EMBL" id="CM004395">
    <property type="protein sequence ID" value="OAY40861.1"/>
    <property type="molecule type" value="Genomic_DNA"/>
</dbReference>
<accession>A0A2C9V9T8</accession>
<evidence type="ECO:0000313" key="1">
    <source>
        <dbReference type="EMBL" id="OAY40861.1"/>
    </source>
</evidence>
<gene>
    <name evidence="1" type="ORF">MANES_09G055300</name>
</gene>
<dbReference type="AlphaFoldDB" id="A0A2C9V9T8"/>
<organism evidence="1">
    <name type="scientific">Manihot esculenta</name>
    <name type="common">Cassava</name>
    <name type="synonym">Jatropha manihot</name>
    <dbReference type="NCBI Taxonomy" id="3983"/>
    <lineage>
        <taxon>Eukaryota</taxon>
        <taxon>Viridiplantae</taxon>
        <taxon>Streptophyta</taxon>
        <taxon>Embryophyta</taxon>
        <taxon>Tracheophyta</taxon>
        <taxon>Spermatophyta</taxon>
        <taxon>Magnoliopsida</taxon>
        <taxon>eudicotyledons</taxon>
        <taxon>Gunneridae</taxon>
        <taxon>Pentapetalae</taxon>
        <taxon>rosids</taxon>
        <taxon>fabids</taxon>
        <taxon>Malpighiales</taxon>
        <taxon>Euphorbiaceae</taxon>
        <taxon>Crotonoideae</taxon>
        <taxon>Manihoteae</taxon>
        <taxon>Manihot</taxon>
    </lineage>
</organism>
<proteinExistence type="predicted"/>